<keyword evidence="3" id="KW-1185">Reference proteome</keyword>
<accession>A0AAV7JDQ1</accession>
<feature type="region of interest" description="Disordered" evidence="1">
    <location>
        <begin position="95"/>
        <end position="121"/>
    </location>
</feature>
<evidence type="ECO:0000313" key="3">
    <source>
        <dbReference type="Proteomes" id="UP001165289"/>
    </source>
</evidence>
<name>A0AAV7JDQ1_9METZ</name>
<comment type="caution">
    <text evidence="2">The sequence shown here is derived from an EMBL/GenBank/DDBJ whole genome shotgun (WGS) entry which is preliminary data.</text>
</comment>
<proteinExistence type="predicted"/>
<sequence>MRTMIERNGGNLSGIIDALGIKKRFNQADLVFIEEYCIVMSPISTALTILEGQKRIILASLTIPQFKTAWIEDEGGLNNDVSILKEEIKVLAQGEFDNKQSSNDSEKSSEDGPFSSVNYHHEPNADAIGEYLSSRQKNN</sequence>
<evidence type="ECO:0000256" key="1">
    <source>
        <dbReference type="SAM" id="MobiDB-lite"/>
    </source>
</evidence>
<dbReference type="AlphaFoldDB" id="A0AAV7JDQ1"/>
<dbReference type="EMBL" id="JAKMXF010000351">
    <property type="protein sequence ID" value="KAI6646861.1"/>
    <property type="molecule type" value="Genomic_DNA"/>
</dbReference>
<dbReference type="Proteomes" id="UP001165289">
    <property type="component" value="Unassembled WGS sequence"/>
</dbReference>
<reference evidence="2 3" key="1">
    <citation type="journal article" date="2023" name="BMC Biol.">
        <title>The compact genome of the sponge Oopsacas minuta (Hexactinellida) is lacking key metazoan core genes.</title>
        <authorList>
            <person name="Santini S."/>
            <person name="Schenkelaars Q."/>
            <person name="Jourda C."/>
            <person name="Duchesne M."/>
            <person name="Belahbib H."/>
            <person name="Rocher C."/>
            <person name="Selva M."/>
            <person name="Riesgo A."/>
            <person name="Vervoort M."/>
            <person name="Leys S.P."/>
            <person name="Kodjabachian L."/>
            <person name="Le Bivic A."/>
            <person name="Borchiellini C."/>
            <person name="Claverie J.M."/>
            <person name="Renard E."/>
        </authorList>
    </citation>
    <scope>NUCLEOTIDE SEQUENCE [LARGE SCALE GENOMIC DNA]</scope>
    <source>
        <strain evidence="2">SPO-2</strain>
    </source>
</reference>
<protein>
    <submittedName>
        <fullName evidence="2">Uncharacterized protein</fullName>
    </submittedName>
</protein>
<organism evidence="2 3">
    <name type="scientific">Oopsacas minuta</name>
    <dbReference type="NCBI Taxonomy" id="111878"/>
    <lineage>
        <taxon>Eukaryota</taxon>
        <taxon>Metazoa</taxon>
        <taxon>Porifera</taxon>
        <taxon>Hexactinellida</taxon>
        <taxon>Hexasterophora</taxon>
        <taxon>Lyssacinosida</taxon>
        <taxon>Leucopsacidae</taxon>
        <taxon>Oopsacas</taxon>
    </lineage>
</organism>
<gene>
    <name evidence="2" type="ORF">LOD99_9130</name>
</gene>
<evidence type="ECO:0000313" key="2">
    <source>
        <dbReference type="EMBL" id="KAI6646861.1"/>
    </source>
</evidence>